<dbReference type="GO" id="GO:0008380">
    <property type="term" value="P:RNA splicing"/>
    <property type="evidence" value="ECO:0007669"/>
    <property type="project" value="UniProtKB-KW"/>
</dbReference>
<dbReference type="PRINTS" id="PR00320">
    <property type="entry name" value="GPROTEINBRPT"/>
</dbReference>
<keyword evidence="3" id="KW-0677">Repeat</keyword>
<dbReference type="PANTHER" id="PTHR44006:SF1">
    <property type="entry name" value="U5 SMALL NUCLEAR RIBONUCLEOPROTEIN 40 KDA PROTEIN"/>
    <property type="match status" value="1"/>
</dbReference>
<keyword evidence="1 5" id="KW-0853">WD repeat</keyword>
<sequence>MEVIKYNHQSVSNYSTQKGRTSCLKETTMYLEGHKSEIYCGKFSGDGEYIASAGFERVVNLWQINEDCEIFATLRGHKGPILDMKISRDGNYIYTASTDKSIGVWDATKFTLIRKHRNHTNIVNTCDISSNHPIVMCSGSDDGTIKIWDYRTRDPQMTLENKYQITSIAFNNIATKIYSGGIDNDLHVWDVRSKAKSMSLKGHTDTVCGMELSPSGDKLVTSSFDNTVRIWNIQAYFKGNRNTSILYGVNNNFEHNLYHVSWSPCETYVASGSGDSFAYVWNTESKQLIYRLTGHKGAVNEADFHPKEPIIATVSTDKSILMGEINLL</sequence>
<evidence type="ECO:0000313" key="6">
    <source>
        <dbReference type="EMBL" id="OAF67971.1"/>
    </source>
</evidence>
<keyword evidence="4" id="KW-0508">mRNA splicing</keyword>
<reference evidence="6 7" key="1">
    <citation type="submission" date="2016-04" db="EMBL/GenBank/DDBJ databases">
        <title>The genome of Intoshia linei affirms orthonectids as highly simplified spiralians.</title>
        <authorList>
            <person name="Mikhailov K.V."/>
            <person name="Slusarev G.S."/>
            <person name="Nikitin M.A."/>
            <person name="Logacheva M.D."/>
            <person name="Penin A."/>
            <person name="Aleoshin V."/>
            <person name="Panchin Y.V."/>
        </authorList>
    </citation>
    <scope>NUCLEOTIDE SEQUENCE [LARGE SCALE GENOMIC DNA]</scope>
    <source>
        <strain evidence="6">Intl2013</strain>
        <tissue evidence="6">Whole animal</tissue>
    </source>
</reference>
<feature type="repeat" description="WD" evidence="5">
    <location>
        <begin position="292"/>
        <end position="328"/>
    </location>
</feature>
<dbReference type="CDD" id="cd00200">
    <property type="entry name" value="WD40"/>
    <property type="match status" value="1"/>
</dbReference>
<dbReference type="InterPro" id="IPR001680">
    <property type="entry name" value="WD40_rpt"/>
</dbReference>
<dbReference type="AlphaFoldDB" id="A0A177B2Y9"/>
<comment type="caution">
    <text evidence="6">The sequence shown here is derived from an EMBL/GenBank/DDBJ whole genome shotgun (WGS) entry which is preliminary data.</text>
</comment>
<accession>A0A177B2Y9</accession>
<feature type="repeat" description="WD" evidence="5">
    <location>
        <begin position="158"/>
        <end position="199"/>
    </location>
</feature>
<dbReference type="SMART" id="SM00320">
    <property type="entry name" value="WD40"/>
    <property type="match status" value="7"/>
</dbReference>
<dbReference type="PROSITE" id="PS50082">
    <property type="entry name" value="WD_REPEATS_2"/>
    <property type="match status" value="7"/>
</dbReference>
<evidence type="ECO:0000256" key="2">
    <source>
        <dbReference type="ARBA" id="ARBA00022664"/>
    </source>
</evidence>
<feature type="repeat" description="WD" evidence="5">
    <location>
        <begin position="200"/>
        <end position="234"/>
    </location>
</feature>
<gene>
    <name evidence="6" type="ORF">A3Q56_04113</name>
</gene>
<evidence type="ECO:0000256" key="5">
    <source>
        <dbReference type="PROSITE-ProRule" id="PRU00221"/>
    </source>
</evidence>
<dbReference type="InterPro" id="IPR036322">
    <property type="entry name" value="WD40_repeat_dom_sf"/>
</dbReference>
<evidence type="ECO:0000256" key="3">
    <source>
        <dbReference type="ARBA" id="ARBA00022737"/>
    </source>
</evidence>
<dbReference type="SUPFAM" id="SSF50978">
    <property type="entry name" value="WD40 repeat-like"/>
    <property type="match status" value="1"/>
</dbReference>
<dbReference type="GO" id="GO:0003723">
    <property type="term" value="F:RNA binding"/>
    <property type="evidence" value="ECO:0007669"/>
    <property type="project" value="TreeGrafter"/>
</dbReference>
<dbReference type="EMBL" id="LWCA01000537">
    <property type="protein sequence ID" value="OAF67971.1"/>
    <property type="molecule type" value="Genomic_DNA"/>
</dbReference>
<dbReference type="OrthoDB" id="1068471at2759"/>
<evidence type="ECO:0000256" key="1">
    <source>
        <dbReference type="ARBA" id="ARBA00022574"/>
    </source>
</evidence>
<dbReference type="Gene3D" id="2.130.10.10">
    <property type="entry name" value="YVTN repeat-like/Quinoprotein amine dehydrogenase"/>
    <property type="match status" value="1"/>
</dbReference>
<keyword evidence="2" id="KW-0507">mRNA processing</keyword>
<protein>
    <submittedName>
        <fullName evidence="6">U5 small nuclear ribonucleoprotein</fullName>
    </submittedName>
</protein>
<evidence type="ECO:0000313" key="7">
    <source>
        <dbReference type="Proteomes" id="UP000078046"/>
    </source>
</evidence>
<dbReference type="InterPro" id="IPR020472">
    <property type="entry name" value="WD40_PAC1"/>
</dbReference>
<dbReference type="Proteomes" id="UP000078046">
    <property type="component" value="Unassembled WGS sequence"/>
</dbReference>
<feature type="repeat" description="WD" evidence="5">
    <location>
        <begin position="250"/>
        <end position="291"/>
    </location>
</feature>
<dbReference type="InterPro" id="IPR019775">
    <property type="entry name" value="WD40_repeat_CS"/>
</dbReference>
<dbReference type="PROSITE" id="PS00678">
    <property type="entry name" value="WD_REPEATS_1"/>
    <property type="match status" value="3"/>
</dbReference>
<dbReference type="GO" id="GO:0071013">
    <property type="term" value="C:catalytic step 2 spliceosome"/>
    <property type="evidence" value="ECO:0007669"/>
    <property type="project" value="TreeGrafter"/>
</dbReference>
<feature type="repeat" description="WD" evidence="5">
    <location>
        <begin position="116"/>
        <end position="158"/>
    </location>
</feature>
<dbReference type="GO" id="GO:0006397">
    <property type="term" value="P:mRNA processing"/>
    <property type="evidence" value="ECO:0007669"/>
    <property type="project" value="UniProtKB-KW"/>
</dbReference>
<organism evidence="6 7">
    <name type="scientific">Intoshia linei</name>
    <dbReference type="NCBI Taxonomy" id="1819745"/>
    <lineage>
        <taxon>Eukaryota</taxon>
        <taxon>Metazoa</taxon>
        <taxon>Spiralia</taxon>
        <taxon>Lophotrochozoa</taxon>
        <taxon>Mesozoa</taxon>
        <taxon>Orthonectida</taxon>
        <taxon>Rhopaluridae</taxon>
        <taxon>Intoshia</taxon>
    </lineage>
</organism>
<keyword evidence="6" id="KW-0687">Ribonucleoprotein</keyword>
<dbReference type="PANTHER" id="PTHR44006">
    <property type="entry name" value="U5 SMALL NUCLEAR RIBONUCLEOPROTEIN 40 KDA PROTEIN"/>
    <property type="match status" value="1"/>
</dbReference>
<feature type="repeat" description="WD" evidence="5">
    <location>
        <begin position="31"/>
        <end position="72"/>
    </location>
</feature>
<dbReference type="InterPro" id="IPR052234">
    <property type="entry name" value="U5_snRNP_Component"/>
</dbReference>
<name>A0A177B2Y9_9BILA</name>
<proteinExistence type="predicted"/>
<dbReference type="Pfam" id="PF00400">
    <property type="entry name" value="WD40"/>
    <property type="match status" value="7"/>
</dbReference>
<keyword evidence="7" id="KW-1185">Reference proteome</keyword>
<feature type="repeat" description="WD" evidence="5">
    <location>
        <begin position="74"/>
        <end position="115"/>
    </location>
</feature>
<evidence type="ECO:0000256" key="4">
    <source>
        <dbReference type="ARBA" id="ARBA00023187"/>
    </source>
</evidence>
<dbReference type="InterPro" id="IPR015943">
    <property type="entry name" value="WD40/YVTN_repeat-like_dom_sf"/>
</dbReference>
<dbReference type="PROSITE" id="PS50294">
    <property type="entry name" value="WD_REPEATS_REGION"/>
    <property type="match status" value="5"/>
</dbReference>